<dbReference type="RefSeq" id="WP_203839417.1">
    <property type="nucleotide sequence ID" value="NZ_BAAATV010000012.1"/>
</dbReference>
<organism evidence="1 2">
    <name type="scientific">Winogradskya humida</name>
    <dbReference type="NCBI Taxonomy" id="113566"/>
    <lineage>
        <taxon>Bacteria</taxon>
        <taxon>Bacillati</taxon>
        <taxon>Actinomycetota</taxon>
        <taxon>Actinomycetes</taxon>
        <taxon>Micromonosporales</taxon>
        <taxon>Micromonosporaceae</taxon>
        <taxon>Winogradskya</taxon>
    </lineage>
</organism>
<proteinExistence type="predicted"/>
<gene>
    <name evidence="1" type="ORF">Ahu01nite_054320</name>
</gene>
<evidence type="ECO:0000313" key="1">
    <source>
        <dbReference type="EMBL" id="GIE22330.1"/>
    </source>
</evidence>
<accession>A0ABQ3ZUP5</accession>
<protein>
    <submittedName>
        <fullName evidence="1">Uncharacterized protein</fullName>
    </submittedName>
</protein>
<keyword evidence="2" id="KW-1185">Reference proteome</keyword>
<dbReference type="EMBL" id="BOMN01000071">
    <property type="protein sequence ID" value="GIE22330.1"/>
    <property type="molecule type" value="Genomic_DNA"/>
</dbReference>
<comment type="caution">
    <text evidence="1">The sequence shown here is derived from an EMBL/GenBank/DDBJ whole genome shotgun (WGS) entry which is preliminary data.</text>
</comment>
<sequence length="181" mass="18500">MGAPIVGALIVAALAAALIGLRYARRDGDPAASPSPSPSTASAAQLMAAGEGVYTVTSNPQTKDFVVQAVLKNPGSAALQISAGRLDEPPGISRWTMAVLPDGLSQDELTYEAVTKAASTHTILESGQSVQLTIAGTITCGAPMISHAEVPILVDHNDVSVTMPHAADAPDWLTEVSTTLC</sequence>
<dbReference type="Proteomes" id="UP000603200">
    <property type="component" value="Unassembled WGS sequence"/>
</dbReference>
<name>A0ABQ3ZUP5_9ACTN</name>
<evidence type="ECO:0000313" key="2">
    <source>
        <dbReference type="Proteomes" id="UP000603200"/>
    </source>
</evidence>
<reference evidence="1 2" key="1">
    <citation type="submission" date="2021-01" db="EMBL/GenBank/DDBJ databases">
        <title>Whole genome shotgun sequence of Actinoplanes humidus NBRC 14915.</title>
        <authorList>
            <person name="Komaki H."/>
            <person name="Tamura T."/>
        </authorList>
    </citation>
    <scope>NUCLEOTIDE SEQUENCE [LARGE SCALE GENOMIC DNA]</scope>
    <source>
        <strain evidence="1 2">NBRC 14915</strain>
    </source>
</reference>